<feature type="compositionally biased region" description="Acidic residues" evidence="1">
    <location>
        <begin position="771"/>
        <end position="795"/>
    </location>
</feature>
<dbReference type="Proteomes" id="UP000809789">
    <property type="component" value="Unassembled WGS sequence"/>
</dbReference>
<evidence type="ECO:0000313" key="3">
    <source>
        <dbReference type="Proteomes" id="UP000809789"/>
    </source>
</evidence>
<feature type="compositionally biased region" description="Polar residues" evidence="1">
    <location>
        <begin position="701"/>
        <end position="710"/>
    </location>
</feature>
<feature type="region of interest" description="Disordered" evidence="1">
    <location>
        <begin position="508"/>
        <end position="559"/>
    </location>
</feature>
<feature type="region of interest" description="Disordered" evidence="1">
    <location>
        <begin position="406"/>
        <end position="453"/>
    </location>
</feature>
<feature type="compositionally biased region" description="Basic and acidic residues" evidence="1">
    <location>
        <begin position="757"/>
        <end position="767"/>
    </location>
</feature>
<feature type="region of interest" description="Disordered" evidence="1">
    <location>
        <begin position="207"/>
        <end position="228"/>
    </location>
</feature>
<proteinExistence type="predicted"/>
<reference evidence="2" key="1">
    <citation type="submission" date="2021-07" db="EMBL/GenBank/DDBJ databases">
        <title>Elsinoe batatas strain:CRI-CJ2 Genome sequencing and assembly.</title>
        <authorList>
            <person name="Huang L."/>
        </authorList>
    </citation>
    <scope>NUCLEOTIDE SEQUENCE</scope>
    <source>
        <strain evidence="2">CRI-CJ2</strain>
    </source>
</reference>
<accession>A0A8K0PG16</accession>
<keyword evidence="3" id="KW-1185">Reference proteome</keyword>
<evidence type="ECO:0000256" key="1">
    <source>
        <dbReference type="SAM" id="MobiDB-lite"/>
    </source>
</evidence>
<feature type="compositionally biased region" description="Polar residues" evidence="1">
    <location>
        <begin position="520"/>
        <end position="532"/>
    </location>
</feature>
<evidence type="ECO:0000313" key="2">
    <source>
        <dbReference type="EMBL" id="KAG8627107.1"/>
    </source>
</evidence>
<feature type="region of interest" description="Disordered" evidence="1">
    <location>
        <begin position="1"/>
        <end position="20"/>
    </location>
</feature>
<feature type="compositionally biased region" description="Basic residues" evidence="1">
    <location>
        <begin position="129"/>
        <end position="152"/>
    </location>
</feature>
<feature type="region of interest" description="Disordered" evidence="1">
    <location>
        <begin position="681"/>
        <end position="795"/>
    </location>
</feature>
<comment type="caution">
    <text evidence="2">The sequence shown here is derived from an EMBL/GenBank/DDBJ whole genome shotgun (WGS) entry which is preliminary data.</text>
</comment>
<sequence>MNWTGGGLQRHTGNHRTQLKEQRAHFAKLRSLKHVLDRSVTTERPNHHLEYRLSAHSGCQDGSRSVRATTRGQRVPSIGRIVSAEVQIQRPLITRPDPADARTNLDIHRQKLLEATDWLGLDRGNPSLPHHKHQHSKRADHHGDRHKRRRLVPPKLVPPPQAAQSPIRTQDLTFRVGTNALQSSTDPRTAYHEPSLGETNVNMAEAHASGTRQLTRHELPCPGSDGDLQSSCDPGNILHHMQTSHGGDQRPTGALEHTRDLYDADFDKLFSFPRQSAHSPHRSNINLPPSFGLAEPFEEGTYTGVNSRQVNGVQVDADIAPLFGSISFPPQDFIHHDRSSSISLPPLSPLGFHRRREGSESFKDGTSDTGEDLFADFDASLHSIQRLMGEDDHSYSLHEVGLDAMRRDAPTSTIKTAPQRLPMSSQRNEGFAEDQLAESSQAVSRSPPSNIKRESLSSIEGLPAEGDGFVSAQNPIIYNPLKDAQPLLDTNAANYRVSDANCDGIALLPTLNPRRGESPTVRSNPDQPQQARSLLKADSAGHADRPRSSSPDPRPLSRNTMWVKFVFGSSFPDDDASTSGETGPDPPVDQISTKRSREIAEQDLDTLSLAPIFSSSDEDSEQRSWQRDRMSIAVERDRHREKEWSSIWGTQRYRASDRNEDQTDMISTSVMHEPRGATVVAHGQEIQPAPERVESRYFVRSPTSQQQESSPLDGPRSDVVEPSKTSSPVKIKREPGADHETELEAVRWWRGGKIRRSREQGRQKDEAIEISSEEEEEEDNVDDDDDEEEVEDAEW</sequence>
<name>A0A8K0PG16_9PEZI</name>
<feature type="region of interest" description="Disordered" evidence="1">
    <location>
        <begin position="573"/>
        <end position="593"/>
    </location>
</feature>
<dbReference type="EMBL" id="JAESVG020000005">
    <property type="protein sequence ID" value="KAG8627107.1"/>
    <property type="molecule type" value="Genomic_DNA"/>
</dbReference>
<organism evidence="2 3">
    <name type="scientific">Elsinoe batatas</name>
    <dbReference type="NCBI Taxonomy" id="2601811"/>
    <lineage>
        <taxon>Eukaryota</taxon>
        <taxon>Fungi</taxon>
        <taxon>Dikarya</taxon>
        <taxon>Ascomycota</taxon>
        <taxon>Pezizomycotina</taxon>
        <taxon>Dothideomycetes</taxon>
        <taxon>Dothideomycetidae</taxon>
        <taxon>Myriangiales</taxon>
        <taxon>Elsinoaceae</taxon>
        <taxon>Elsinoe</taxon>
    </lineage>
</organism>
<feature type="compositionally biased region" description="Basic and acidic residues" evidence="1">
    <location>
        <begin position="731"/>
        <end position="747"/>
    </location>
</feature>
<feature type="region of interest" description="Disordered" evidence="1">
    <location>
        <begin position="123"/>
        <end position="169"/>
    </location>
</feature>
<protein>
    <submittedName>
        <fullName evidence="2">Uncharacterized protein</fullName>
    </submittedName>
</protein>
<feature type="compositionally biased region" description="Polar residues" evidence="1">
    <location>
        <begin position="437"/>
        <end position="449"/>
    </location>
</feature>
<dbReference type="OrthoDB" id="3946474at2759"/>
<dbReference type="AlphaFoldDB" id="A0A8K0PG16"/>
<feature type="compositionally biased region" description="Polar residues" evidence="1">
    <location>
        <begin position="410"/>
        <end position="428"/>
    </location>
</feature>
<gene>
    <name evidence="2" type="ORF">KVT40_004590</name>
</gene>